<evidence type="ECO:0000259" key="9">
    <source>
        <dbReference type="PROSITE" id="PS50850"/>
    </source>
</evidence>
<gene>
    <name evidence="10" type="ORF">NH14_015660</name>
</gene>
<evidence type="ECO:0000256" key="2">
    <source>
        <dbReference type="ARBA" id="ARBA00010992"/>
    </source>
</evidence>
<comment type="caution">
    <text evidence="10">The sequence shown here is derived from an EMBL/GenBank/DDBJ whole genome shotgun (WGS) entry which is preliminary data.</text>
</comment>
<feature type="transmembrane region" description="Helical" evidence="8">
    <location>
        <begin position="408"/>
        <end position="431"/>
    </location>
</feature>
<dbReference type="PANTHER" id="PTHR23511:SF34">
    <property type="entry name" value="SYNAPTIC VESICLE GLYCOPROTEIN 2"/>
    <property type="match status" value="1"/>
</dbReference>
<comment type="subcellular location">
    <subcellularLocation>
        <location evidence="1">Membrane</location>
        <topology evidence="1">Multi-pass membrane protein</topology>
    </subcellularLocation>
</comment>
<evidence type="ECO:0000313" key="10">
    <source>
        <dbReference type="EMBL" id="NLP62583.1"/>
    </source>
</evidence>
<feature type="region of interest" description="Disordered" evidence="7">
    <location>
        <begin position="1"/>
        <end position="26"/>
    </location>
</feature>
<evidence type="ECO:0000256" key="3">
    <source>
        <dbReference type="ARBA" id="ARBA00022448"/>
    </source>
</evidence>
<feature type="transmembrane region" description="Helical" evidence="8">
    <location>
        <begin position="281"/>
        <end position="300"/>
    </location>
</feature>
<evidence type="ECO:0000256" key="6">
    <source>
        <dbReference type="ARBA" id="ARBA00023136"/>
    </source>
</evidence>
<organism evidence="10 11">
    <name type="scientific">Paraburkholderia sacchari</name>
    <dbReference type="NCBI Taxonomy" id="159450"/>
    <lineage>
        <taxon>Bacteria</taxon>
        <taxon>Pseudomonadati</taxon>
        <taxon>Pseudomonadota</taxon>
        <taxon>Betaproteobacteria</taxon>
        <taxon>Burkholderiales</taxon>
        <taxon>Burkholderiaceae</taxon>
        <taxon>Paraburkholderia</taxon>
    </lineage>
</organism>
<reference evidence="10" key="1">
    <citation type="journal article" date="2015" name="Genome Announc.">
        <title>Draft Genome Sequence of the Polyhydroxyalkanoate-Producing Bacterium Burkholderia sacchari LMG 19450 Isolated from Brazilian Sugarcane Plantation Soil.</title>
        <authorList>
            <person name="Alexandrino P.M."/>
            <person name="Mendonca T.T."/>
            <person name="Guaman Bautista L.P."/>
            <person name="Cherix J."/>
            <person name="Lozano-Sakalauskas G.C."/>
            <person name="Fujita A."/>
            <person name="Ramos Filho E."/>
            <person name="Long P."/>
            <person name="Padilla G."/>
            <person name="Taciro M.K."/>
            <person name="Gomez J.G."/>
            <person name="Silva L.F."/>
        </authorList>
    </citation>
    <scope>NUCLEOTIDE SEQUENCE</scope>
    <source>
        <strain evidence="10">LMG 19450</strain>
    </source>
</reference>
<evidence type="ECO:0000256" key="8">
    <source>
        <dbReference type="SAM" id="Phobius"/>
    </source>
</evidence>
<dbReference type="PROSITE" id="PS50850">
    <property type="entry name" value="MFS"/>
    <property type="match status" value="1"/>
</dbReference>
<dbReference type="RefSeq" id="WP_084225887.1">
    <property type="nucleotide sequence ID" value="NZ_CADFGF010000011.1"/>
</dbReference>
<evidence type="ECO:0000256" key="1">
    <source>
        <dbReference type="ARBA" id="ARBA00004141"/>
    </source>
</evidence>
<keyword evidence="11" id="KW-1185">Reference proteome</keyword>
<dbReference type="EMBL" id="JTDB02000004">
    <property type="protein sequence ID" value="NLP62583.1"/>
    <property type="molecule type" value="Genomic_DNA"/>
</dbReference>
<feature type="transmembrane region" description="Helical" evidence="8">
    <location>
        <begin position="437"/>
        <end position="458"/>
    </location>
</feature>
<accession>A0A8T6ZDD2</accession>
<dbReference type="Proteomes" id="UP000030460">
    <property type="component" value="Unassembled WGS sequence"/>
</dbReference>
<dbReference type="AlphaFoldDB" id="A0A8T6ZDD2"/>
<keyword evidence="5 8" id="KW-1133">Transmembrane helix</keyword>
<protein>
    <submittedName>
        <fullName evidence="10">MFS transporter</fullName>
    </submittedName>
</protein>
<dbReference type="PANTHER" id="PTHR23511">
    <property type="entry name" value="SYNAPTIC VESICLE GLYCOPROTEIN 2"/>
    <property type="match status" value="1"/>
</dbReference>
<feature type="domain" description="Major facilitator superfamily (MFS) profile" evidence="9">
    <location>
        <begin position="55"/>
        <end position="462"/>
    </location>
</feature>
<evidence type="ECO:0000256" key="4">
    <source>
        <dbReference type="ARBA" id="ARBA00022692"/>
    </source>
</evidence>
<evidence type="ECO:0000313" key="11">
    <source>
        <dbReference type="Proteomes" id="UP000030460"/>
    </source>
</evidence>
<dbReference type="CDD" id="cd17316">
    <property type="entry name" value="MFS_SV2_like"/>
    <property type="match status" value="1"/>
</dbReference>
<name>A0A8T6ZDD2_9BURK</name>
<feature type="transmembrane region" description="Helical" evidence="8">
    <location>
        <begin position="56"/>
        <end position="75"/>
    </location>
</feature>
<keyword evidence="6 8" id="KW-0472">Membrane</keyword>
<dbReference type="InterPro" id="IPR005828">
    <property type="entry name" value="MFS_sugar_transport-like"/>
</dbReference>
<keyword evidence="3" id="KW-0813">Transport</keyword>
<dbReference type="Pfam" id="PF00083">
    <property type="entry name" value="Sugar_tr"/>
    <property type="match status" value="1"/>
</dbReference>
<dbReference type="OrthoDB" id="3252866at2"/>
<feature type="transmembrane region" description="Helical" evidence="8">
    <location>
        <begin position="150"/>
        <end position="168"/>
    </location>
</feature>
<proteinExistence type="inferred from homology"/>
<feature type="compositionally biased region" description="Polar residues" evidence="7">
    <location>
        <begin position="1"/>
        <end position="16"/>
    </location>
</feature>
<evidence type="ECO:0000256" key="7">
    <source>
        <dbReference type="SAM" id="MobiDB-lite"/>
    </source>
</evidence>
<dbReference type="SUPFAM" id="SSF103473">
    <property type="entry name" value="MFS general substrate transporter"/>
    <property type="match status" value="1"/>
</dbReference>
<dbReference type="InterPro" id="IPR020846">
    <property type="entry name" value="MFS_dom"/>
</dbReference>
<feature type="transmembrane region" description="Helical" evidence="8">
    <location>
        <begin position="374"/>
        <end position="396"/>
    </location>
</feature>
<feature type="transmembrane region" description="Helical" evidence="8">
    <location>
        <begin position="87"/>
        <end position="109"/>
    </location>
</feature>
<keyword evidence="4 8" id="KW-0812">Transmembrane</keyword>
<reference evidence="10" key="2">
    <citation type="submission" date="2020-04" db="EMBL/GenBank/DDBJ databases">
        <authorList>
            <person name="Alexandrino P."/>
            <person name="Mendonca T."/>
            <person name="Guaman L."/>
            <person name="Cherix J."/>
            <person name="Lozano-Sakalauskas G."/>
            <person name="Fujita A."/>
            <person name="Filho E.R."/>
            <person name="Long P."/>
            <person name="Padilla G."/>
            <person name="Taciro M.K."/>
            <person name="Gomez J.G."/>
            <person name="Silva L.F."/>
            <person name="Torres M."/>
        </authorList>
    </citation>
    <scope>NUCLEOTIDE SEQUENCE</scope>
    <source>
        <strain evidence="10">LMG 19450</strain>
    </source>
</reference>
<feature type="transmembrane region" description="Helical" evidence="8">
    <location>
        <begin position="180"/>
        <end position="202"/>
    </location>
</feature>
<feature type="transmembrane region" description="Helical" evidence="8">
    <location>
        <begin position="121"/>
        <end position="138"/>
    </location>
</feature>
<dbReference type="GO" id="GO:0016020">
    <property type="term" value="C:membrane"/>
    <property type="evidence" value="ECO:0007669"/>
    <property type="project" value="UniProtKB-SubCell"/>
</dbReference>
<feature type="transmembrane region" description="Helical" evidence="8">
    <location>
        <begin position="208"/>
        <end position="227"/>
    </location>
</feature>
<dbReference type="Gene3D" id="1.20.1250.20">
    <property type="entry name" value="MFS general substrate transporter like domains"/>
    <property type="match status" value="1"/>
</dbReference>
<dbReference type="InterPro" id="IPR036259">
    <property type="entry name" value="MFS_trans_sf"/>
</dbReference>
<feature type="transmembrane region" description="Helical" evidence="8">
    <location>
        <begin position="320"/>
        <end position="338"/>
    </location>
</feature>
<evidence type="ECO:0000256" key="5">
    <source>
        <dbReference type="ARBA" id="ARBA00022989"/>
    </source>
</evidence>
<dbReference type="GO" id="GO:0022857">
    <property type="term" value="F:transmembrane transporter activity"/>
    <property type="evidence" value="ECO:0007669"/>
    <property type="project" value="InterPro"/>
</dbReference>
<comment type="similarity">
    <text evidence="2">Belongs to the major facilitator superfamily. Sugar transporter (TC 2.A.1.1) family.</text>
</comment>
<sequence length="467" mass="50672">MNNPSQNTAGPLNSSYGGAASPERVSSNGQSQMEARIGVGKVFEALPLTIEHLKSCLALFFVFVIEAWEMMIIVYTSPLIAKDFNLGAVQVGNLIGAIFVGMAIGSVLWGPVFDRIGRKKTIISSLVLYGLVSILSVMSPDYGTLYVTRLLAGVVAAGMLVVTFPYFVELLPVRARGPFTVYLAAGWPIGMLLALGATIWLMPMGWRWVIGFSSFAALWALVVAWAVPESPYWLAATGRQEQAKAVILRLSRGATVIAPQRSLHVEEVKGGVWRDLLSGRVLPVTLLQVAINFTFSWGYWGLQTWLPTLLQQRGLSLPQSYSFIAISALCMIPGYMSASYLTGKLGRKKVVIAYVALSAISGYAFANVHTMTALYLSNFALAFFSLGAWGVWDTWVGELYSTHLRTVGYSWAILAQRIANILAPSVVGVLVAQGSSFNLTTTFINLFLVATVLMALFVPETEGKDLA</sequence>